<dbReference type="EMBL" id="BMAC01000047">
    <property type="protein sequence ID" value="GFP82587.1"/>
    <property type="molecule type" value="Genomic_DNA"/>
</dbReference>
<dbReference type="InterPro" id="IPR035654">
    <property type="entry name" value="LepA_IV"/>
</dbReference>
<protein>
    <submittedName>
        <fullName evidence="2">Translation factor guf1 homolog chloroplastic</fullName>
    </submittedName>
</protein>
<dbReference type="SUPFAM" id="SSF50447">
    <property type="entry name" value="Translation proteins"/>
    <property type="match status" value="1"/>
</dbReference>
<dbReference type="InterPro" id="IPR009000">
    <property type="entry name" value="Transl_B-barrel_sf"/>
</dbReference>
<name>A0A830B699_9LAMI</name>
<organism evidence="2 3">
    <name type="scientific">Phtheirospermum japonicum</name>
    <dbReference type="NCBI Taxonomy" id="374723"/>
    <lineage>
        <taxon>Eukaryota</taxon>
        <taxon>Viridiplantae</taxon>
        <taxon>Streptophyta</taxon>
        <taxon>Embryophyta</taxon>
        <taxon>Tracheophyta</taxon>
        <taxon>Spermatophyta</taxon>
        <taxon>Magnoliopsida</taxon>
        <taxon>eudicotyledons</taxon>
        <taxon>Gunneridae</taxon>
        <taxon>Pentapetalae</taxon>
        <taxon>asterids</taxon>
        <taxon>lamiids</taxon>
        <taxon>Lamiales</taxon>
        <taxon>Orobanchaceae</taxon>
        <taxon>Orobanchaceae incertae sedis</taxon>
        <taxon>Phtheirospermum</taxon>
    </lineage>
</organism>
<dbReference type="GO" id="GO:0043022">
    <property type="term" value="F:ribosome binding"/>
    <property type="evidence" value="ECO:0007669"/>
    <property type="project" value="TreeGrafter"/>
</dbReference>
<evidence type="ECO:0000313" key="2">
    <source>
        <dbReference type="EMBL" id="GFP82587.1"/>
    </source>
</evidence>
<dbReference type="Gene3D" id="3.30.70.240">
    <property type="match status" value="1"/>
</dbReference>
<proteinExistence type="predicted"/>
<dbReference type="CDD" id="cd03709">
    <property type="entry name" value="lepA_C"/>
    <property type="match status" value="1"/>
</dbReference>
<reference evidence="2" key="1">
    <citation type="submission" date="2020-07" db="EMBL/GenBank/DDBJ databases">
        <title>Ethylene signaling mediates host invasion by parasitic plants.</title>
        <authorList>
            <person name="Yoshida S."/>
        </authorList>
    </citation>
    <scope>NUCLEOTIDE SEQUENCE</scope>
    <source>
        <strain evidence="2">Okayama</strain>
    </source>
</reference>
<dbReference type="InterPro" id="IPR035647">
    <property type="entry name" value="EFG_III/V"/>
</dbReference>
<evidence type="ECO:0000313" key="3">
    <source>
        <dbReference type="Proteomes" id="UP000653305"/>
    </source>
</evidence>
<dbReference type="InterPro" id="IPR027417">
    <property type="entry name" value="P-loop_NTPase"/>
</dbReference>
<gene>
    <name evidence="2" type="ORF">PHJA_000401800</name>
</gene>
<comment type="caution">
    <text evidence="2">The sequence shown here is derived from an EMBL/GenBank/DDBJ whole genome shotgun (WGS) entry which is preliminary data.</text>
</comment>
<dbReference type="InterPro" id="IPR006297">
    <property type="entry name" value="EF-4"/>
</dbReference>
<feature type="domain" description="Elongation factor EFG" evidence="1">
    <location>
        <begin position="139"/>
        <end position="210"/>
    </location>
</feature>
<dbReference type="GO" id="GO:0005525">
    <property type="term" value="F:GTP binding"/>
    <property type="evidence" value="ECO:0007669"/>
    <property type="project" value="InterPro"/>
</dbReference>
<dbReference type="InterPro" id="IPR000640">
    <property type="entry name" value="EFG_V-like"/>
</dbReference>
<dbReference type="OrthoDB" id="1074at2759"/>
<dbReference type="Gene3D" id="3.30.70.870">
    <property type="entry name" value="Elongation Factor G (Translational Gtpase), domain 3"/>
    <property type="match status" value="1"/>
</dbReference>
<evidence type="ECO:0000259" key="1">
    <source>
        <dbReference type="Pfam" id="PF00679"/>
    </source>
</evidence>
<dbReference type="Proteomes" id="UP000653305">
    <property type="component" value="Unassembled WGS sequence"/>
</dbReference>
<dbReference type="PANTHER" id="PTHR43512:SF4">
    <property type="entry name" value="TRANSLATION FACTOR GUF1 HOMOLOG, CHLOROPLASTIC"/>
    <property type="match status" value="1"/>
</dbReference>
<dbReference type="SUPFAM" id="SSF52540">
    <property type="entry name" value="P-loop containing nucleoside triphosphate hydrolases"/>
    <property type="match status" value="1"/>
</dbReference>
<dbReference type="SUPFAM" id="SSF54980">
    <property type="entry name" value="EF-G C-terminal domain-like"/>
    <property type="match status" value="2"/>
</dbReference>
<dbReference type="Pfam" id="PF00679">
    <property type="entry name" value="EFG_C"/>
    <property type="match status" value="1"/>
</dbReference>
<sequence>MVLNKIDLPGAEPERVCREIEKVVGCDCSDVIYCSAKEGIGIKEILTAICQKIPPPQDTAERSLRALFFDSYYDAYRGVIVYFRVIDGIIKKGDRFHELRDALEKLQLNDAALKFEPETSSSMGFGFRCGFLGLLHMEIVHIEMLTPKDYIGALMELAQDRRGDFKEIKFITENRASLTYELPMAEMVGDFFDQLKSRSKGYASIEYSFIG</sequence>
<dbReference type="PANTHER" id="PTHR43512">
    <property type="entry name" value="TRANSLATION FACTOR GUF1-RELATED"/>
    <property type="match status" value="1"/>
</dbReference>
<dbReference type="AlphaFoldDB" id="A0A830B699"/>
<dbReference type="GO" id="GO:0045727">
    <property type="term" value="P:positive regulation of translation"/>
    <property type="evidence" value="ECO:0007669"/>
    <property type="project" value="TreeGrafter"/>
</dbReference>
<accession>A0A830B699</accession>
<keyword evidence="3" id="KW-1185">Reference proteome</keyword>
<dbReference type="Gene3D" id="3.40.50.300">
    <property type="entry name" value="P-loop containing nucleotide triphosphate hydrolases"/>
    <property type="match status" value="1"/>
</dbReference>